<gene>
    <name evidence="3" type="ORF">B0O44_101476</name>
</gene>
<evidence type="ECO:0000256" key="2">
    <source>
        <dbReference type="SAM" id="SignalP"/>
    </source>
</evidence>
<dbReference type="RefSeq" id="WP_110827088.1">
    <property type="nucleotide sequence ID" value="NZ_QKLU01000001.1"/>
</dbReference>
<reference evidence="3 4" key="1">
    <citation type="submission" date="2018-06" db="EMBL/GenBank/DDBJ databases">
        <title>Genomic Encyclopedia of Archaeal and Bacterial Type Strains, Phase II (KMG-II): from individual species to whole genera.</title>
        <authorList>
            <person name="Goeker M."/>
        </authorList>
    </citation>
    <scope>NUCLEOTIDE SEQUENCE [LARGE SCALE GENOMIC DNA]</scope>
    <source>
        <strain evidence="3 4">DSM 27372</strain>
    </source>
</reference>
<accession>A0A318UZH7</accession>
<feature type="region of interest" description="Disordered" evidence="1">
    <location>
        <begin position="46"/>
        <end position="67"/>
    </location>
</feature>
<proteinExistence type="predicted"/>
<protein>
    <submittedName>
        <fullName evidence="3">Uncharacterized protein</fullName>
    </submittedName>
</protein>
<sequence length="284" mass="31104">MKTKKLIAAAFGAMAILAVSQPVHAQFLKKLKDKVNAQLDKKVDDVLSGNKNTAQGSASSSAPSSTTEDKKFFEKAALSYNFSPGKDQIFADDFSKDASGRMALSWKTGGSGSVEKFPNQEGKWLIFNEYTSYKLKSDKALPSKFTIEFDLATHSLTDTEDLGSIGFGFAHDNGNTKFISDAYNDNAITQTEINYYGKTVNNASSETKINNTVNFPLAGYAIGKMHVEIAVNGQNMLVYLDKVKVLDTDMFLKSTGNKYFYISAPFKLKHDAQVGISNFRLAAL</sequence>
<evidence type="ECO:0000313" key="4">
    <source>
        <dbReference type="Proteomes" id="UP000248198"/>
    </source>
</evidence>
<dbReference type="Proteomes" id="UP000248198">
    <property type="component" value="Unassembled WGS sequence"/>
</dbReference>
<dbReference type="AlphaFoldDB" id="A0A318UZH7"/>
<organism evidence="3 4">
    <name type="scientific">Pedobacter nutrimenti</name>
    <dbReference type="NCBI Taxonomy" id="1241337"/>
    <lineage>
        <taxon>Bacteria</taxon>
        <taxon>Pseudomonadati</taxon>
        <taxon>Bacteroidota</taxon>
        <taxon>Sphingobacteriia</taxon>
        <taxon>Sphingobacteriales</taxon>
        <taxon>Sphingobacteriaceae</taxon>
        <taxon>Pedobacter</taxon>
    </lineage>
</organism>
<dbReference type="OrthoDB" id="9800869at2"/>
<evidence type="ECO:0000256" key="1">
    <source>
        <dbReference type="SAM" id="MobiDB-lite"/>
    </source>
</evidence>
<feature type="signal peptide" evidence="2">
    <location>
        <begin position="1"/>
        <end position="25"/>
    </location>
</feature>
<keyword evidence="2" id="KW-0732">Signal</keyword>
<feature type="chain" id="PRO_5016387111" evidence="2">
    <location>
        <begin position="26"/>
        <end position="284"/>
    </location>
</feature>
<comment type="caution">
    <text evidence="3">The sequence shown here is derived from an EMBL/GenBank/DDBJ whole genome shotgun (WGS) entry which is preliminary data.</text>
</comment>
<evidence type="ECO:0000313" key="3">
    <source>
        <dbReference type="EMBL" id="PYF76999.1"/>
    </source>
</evidence>
<keyword evidence="4" id="KW-1185">Reference proteome</keyword>
<name>A0A318UZH7_9SPHI</name>
<dbReference type="EMBL" id="QKLU01000001">
    <property type="protein sequence ID" value="PYF76999.1"/>
    <property type="molecule type" value="Genomic_DNA"/>
</dbReference>